<dbReference type="STRING" id="913774.A0A0C3I0X9"/>
<evidence type="ECO:0000313" key="2">
    <source>
        <dbReference type="Proteomes" id="UP000054321"/>
    </source>
</evidence>
<accession>A0A0C3I0X9</accession>
<dbReference type="InParanoid" id="A0A0C3I0X9"/>
<sequence length="524" mass="59759">MPQIYSGAIRTVVWLGPRSWDCGESPSAKNEDDNLFAFAKNVFLLGQAKAELSYKPVFKSLDRPRERTGWNGKLPRSRGIKMPDDLLIFGLPEISDPCWRKLASFFQAHWFSRVWVLQEVFFSPDVPYIIHNGHLRNFLHILWAGAFISQNLAIFGKMFQGSNHARITEHARLLLQLALARSQWTLGSLLWRTADYKAFDQRDKFFALLSLAGEFQDNEFERPQALVPNYLKPLGEVARDFTRYVIETSKSLLILSLINPDSQQEIEPIPNTRPSWAYIPSDAPASLRFGEQYILKGLPFEIQRKGHEACLQFPIRTQLSANPDVLTISGRRCGEILEISSNKGTPKLLNWCEQGYRCLSKIGKLSLKHFLAQFFVTLSARYDFQDRDARPSISDFASWLINRSSAGEPVPEYFQDCIPELEEVARDEPGNSHTMDRWVAMYEPGGDFQYRQFGITNTGILIVGPRSMKPGDVVSLFEGGELACVLRSFQGGYLFCGECYIHDLNQSDSRKSLDEIDVEWFSLI</sequence>
<dbReference type="PANTHER" id="PTHR24148">
    <property type="entry name" value="ANKYRIN REPEAT DOMAIN-CONTAINING PROTEIN 39 HOMOLOG-RELATED"/>
    <property type="match status" value="1"/>
</dbReference>
<reference evidence="1 2" key="1">
    <citation type="submission" date="2014-04" db="EMBL/GenBank/DDBJ databases">
        <authorList>
            <consortium name="DOE Joint Genome Institute"/>
            <person name="Kuo A."/>
            <person name="Martino E."/>
            <person name="Perotto S."/>
            <person name="Kohler A."/>
            <person name="Nagy L.G."/>
            <person name="Floudas D."/>
            <person name="Copeland A."/>
            <person name="Barry K.W."/>
            <person name="Cichocki N."/>
            <person name="Veneault-Fourrey C."/>
            <person name="LaButti K."/>
            <person name="Lindquist E.A."/>
            <person name="Lipzen A."/>
            <person name="Lundell T."/>
            <person name="Morin E."/>
            <person name="Murat C."/>
            <person name="Sun H."/>
            <person name="Tunlid A."/>
            <person name="Henrissat B."/>
            <person name="Grigoriev I.V."/>
            <person name="Hibbett D.S."/>
            <person name="Martin F."/>
            <person name="Nordberg H.P."/>
            <person name="Cantor M.N."/>
            <person name="Hua S.X."/>
        </authorList>
    </citation>
    <scope>NUCLEOTIDE SEQUENCE [LARGE SCALE GENOMIC DNA]</scope>
    <source>
        <strain evidence="1 2">Zn</strain>
    </source>
</reference>
<gene>
    <name evidence="1" type="ORF">OIDMADRAFT_48576</name>
</gene>
<dbReference type="OrthoDB" id="2288928at2759"/>
<protein>
    <submittedName>
        <fullName evidence="1">Uncharacterized protein</fullName>
    </submittedName>
</protein>
<proteinExistence type="predicted"/>
<name>A0A0C3I0X9_OIDMZ</name>
<dbReference type="InterPro" id="IPR052895">
    <property type="entry name" value="HetReg/Transcr_Mod"/>
</dbReference>
<dbReference type="EMBL" id="KN832870">
    <property type="protein sequence ID" value="KIN08730.1"/>
    <property type="molecule type" value="Genomic_DNA"/>
</dbReference>
<reference evidence="2" key="2">
    <citation type="submission" date="2015-01" db="EMBL/GenBank/DDBJ databases">
        <title>Evolutionary Origins and Diversification of the Mycorrhizal Mutualists.</title>
        <authorList>
            <consortium name="DOE Joint Genome Institute"/>
            <consortium name="Mycorrhizal Genomics Consortium"/>
            <person name="Kohler A."/>
            <person name="Kuo A."/>
            <person name="Nagy L.G."/>
            <person name="Floudas D."/>
            <person name="Copeland A."/>
            <person name="Barry K.W."/>
            <person name="Cichocki N."/>
            <person name="Veneault-Fourrey C."/>
            <person name="LaButti K."/>
            <person name="Lindquist E.A."/>
            <person name="Lipzen A."/>
            <person name="Lundell T."/>
            <person name="Morin E."/>
            <person name="Murat C."/>
            <person name="Riley R."/>
            <person name="Ohm R."/>
            <person name="Sun H."/>
            <person name="Tunlid A."/>
            <person name="Henrissat B."/>
            <person name="Grigoriev I.V."/>
            <person name="Hibbett D.S."/>
            <person name="Martin F."/>
        </authorList>
    </citation>
    <scope>NUCLEOTIDE SEQUENCE [LARGE SCALE GENOMIC DNA]</scope>
    <source>
        <strain evidence="2">Zn</strain>
    </source>
</reference>
<dbReference type="AlphaFoldDB" id="A0A0C3I0X9"/>
<organism evidence="1 2">
    <name type="scientific">Oidiodendron maius (strain Zn)</name>
    <dbReference type="NCBI Taxonomy" id="913774"/>
    <lineage>
        <taxon>Eukaryota</taxon>
        <taxon>Fungi</taxon>
        <taxon>Dikarya</taxon>
        <taxon>Ascomycota</taxon>
        <taxon>Pezizomycotina</taxon>
        <taxon>Leotiomycetes</taxon>
        <taxon>Leotiomycetes incertae sedis</taxon>
        <taxon>Myxotrichaceae</taxon>
        <taxon>Oidiodendron</taxon>
    </lineage>
</organism>
<dbReference type="Proteomes" id="UP000054321">
    <property type="component" value="Unassembled WGS sequence"/>
</dbReference>
<evidence type="ECO:0000313" key="1">
    <source>
        <dbReference type="EMBL" id="KIN08730.1"/>
    </source>
</evidence>
<keyword evidence="2" id="KW-1185">Reference proteome</keyword>
<dbReference type="PANTHER" id="PTHR24148:SF64">
    <property type="entry name" value="HETEROKARYON INCOMPATIBILITY DOMAIN-CONTAINING PROTEIN"/>
    <property type="match status" value="1"/>
</dbReference>
<dbReference type="HOGENOM" id="CLU_004184_7_3_1"/>